<dbReference type="PROSITE" id="PS51257">
    <property type="entry name" value="PROKAR_LIPOPROTEIN"/>
    <property type="match status" value="1"/>
</dbReference>
<sequence>MVNKTLSDWFIDVTLGSSNAVTSCQLLEKQSNHANPKYHEYPWKVTYFQKECEYHVQRGNYQDHVRG</sequence>
<dbReference type="HOGENOM" id="CLU_2815705_0_0_1"/>
<dbReference type="AlphaFoldDB" id="T1KCJ3"/>
<keyword evidence="2" id="KW-1185">Reference proteome</keyword>
<proteinExistence type="predicted"/>
<name>T1KCJ3_TETUR</name>
<protein>
    <submittedName>
        <fullName evidence="1">Uncharacterized protein</fullName>
    </submittedName>
</protein>
<dbReference type="EMBL" id="CAEY01001962">
    <property type="status" value="NOT_ANNOTATED_CDS"/>
    <property type="molecule type" value="Genomic_DNA"/>
</dbReference>
<evidence type="ECO:0000313" key="1">
    <source>
        <dbReference type="EnsemblMetazoa" id="tetur08g07820.1"/>
    </source>
</evidence>
<accession>T1KCJ3</accession>
<reference evidence="1" key="2">
    <citation type="submission" date="2015-06" db="UniProtKB">
        <authorList>
            <consortium name="EnsemblMetazoa"/>
        </authorList>
    </citation>
    <scope>IDENTIFICATION</scope>
</reference>
<dbReference type="EnsemblMetazoa" id="tetur08g07820.1">
    <property type="protein sequence ID" value="tetur08g07820.1"/>
    <property type="gene ID" value="tetur08g07820"/>
</dbReference>
<evidence type="ECO:0000313" key="2">
    <source>
        <dbReference type="Proteomes" id="UP000015104"/>
    </source>
</evidence>
<dbReference type="Proteomes" id="UP000015104">
    <property type="component" value="Unassembled WGS sequence"/>
</dbReference>
<organism evidence="1 2">
    <name type="scientific">Tetranychus urticae</name>
    <name type="common">Two-spotted spider mite</name>
    <dbReference type="NCBI Taxonomy" id="32264"/>
    <lineage>
        <taxon>Eukaryota</taxon>
        <taxon>Metazoa</taxon>
        <taxon>Ecdysozoa</taxon>
        <taxon>Arthropoda</taxon>
        <taxon>Chelicerata</taxon>
        <taxon>Arachnida</taxon>
        <taxon>Acari</taxon>
        <taxon>Acariformes</taxon>
        <taxon>Trombidiformes</taxon>
        <taxon>Prostigmata</taxon>
        <taxon>Eleutherengona</taxon>
        <taxon>Raphignathae</taxon>
        <taxon>Tetranychoidea</taxon>
        <taxon>Tetranychidae</taxon>
        <taxon>Tetranychus</taxon>
    </lineage>
</organism>
<reference evidence="2" key="1">
    <citation type="submission" date="2011-08" db="EMBL/GenBank/DDBJ databases">
        <authorList>
            <person name="Rombauts S."/>
        </authorList>
    </citation>
    <scope>NUCLEOTIDE SEQUENCE</scope>
    <source>
        <strain evidence="2">London</strain>
    </source>
</reference>